<evidence type="ECO:0000313" key="5">
    <source>
        <dbReference type="EMBL" id="NNH70945.1"/>
    </source>
</evidence>
<comment type="caution">
    <text evidence="5">The sequence shown here is derived from an EMBL/GenBank/DDBJ whole genome shotgun (WGS) entry which is preliminary data.</text>
</comment>
<evidence type="ECO:0000256" key="3">
    <source>
        <dbReference type="PROSITE-ProRule" id="PRU10038"/>
    </source>
</evidence>
<evidence type="ECO:0000259" key="4">
    <source>
        <dbReference type="Pfam" id="PF07859"/>
    </source>
</evidence>
<evidence type="ECO:0000313" key="6">
    <source>
        <dbReference type="Proteomes" id="UP000586827"/>
    </source>
</evidence>
<sequence>MTHATTPAPENGTSVTIELPNRSTLRNRLARPLLFWTIRTGLEALSYGGKHILRTKWLFWVSSRTDGPAAILVPPRGTRRRQVRLANFRAEWLWDKRTADPFKRRDAAILYFHGGGFVSCGLNTHRRFVAKIGKTSGMPVFNVDYRQLPQAHFVDTLADALHSYEHLLAEGFPAENIILSGDSAGGGLAMRLALAARDNGLPVPGGLSLIAPWADLDWTRRNAHPNAGLDQILPPLGIETIARLGYTIDGKLDPHWSSVNHDFTGMPPILVQVGSNECLMSDAEQLAQRCAEANVPCRLQIWDLAAHVHHAASDIEPGARAAIRELGEFNRQILAARRPTTHTPAA</sequence>
<feature type="domain" description="Alpha/beta hydrolase fold-3" evidence="4">
    <location>
        <begin position="109"/>
        <end position="310"/>
    </location>
</feature>
<accession>A0A849C3M8</accession>
<proteinExistence type="inferred from homology"/>
<dbReference type="InterPro" id="IPR033140">
    <property type="entry name" value="Lipase_GDXG_put_SER_AS"/>
</dbReference>
<evidence type="ECO:0000256" key="2">
    <source>
        <dbReference type="ARBA" id="ARBA00022801"/>
    </source>
</evidence>
<name>A0A849C3M8_9NOCA</name>
<dbReference type="EMBL" id="JABELX010000004">
    <property type="protein sequence ID" value="NNH70945.1"/>
    <property type="molecule type" value="Genomic_DNA"/>
</dbReference>
<dbReference type="InterPro" id="IPR050300">
    <property type="entry name" value="GDXG_lipolytic_enzyme"/>
</dbReference>
<dbReference type="PROSITE" id="PS01174">
    <property type="entry name" value="LIPASE_GDXG_SER"/>
    <property type="match status" value="1"/>
</dbReference>
<feature type="active site" evidence="3">
    <location>
        <position position="183"/>
    </location>
</feature>
<dbReference type="PANTHER" id="PTHR48081">
    <property type="entry name" value="AB HYDROLASE SUPERFAMILY PROTEIN C4A8.06C"/>
    <property type="match status" value="1"/>
</dbReference>
<dbReference type="Pfam" id="PF07859">
    <property type="entry name" value="Abhydrolase_3"/>
    <property type="match status" value="1"/>
</dbReference>
<keyword evidence="6" id="KW-1185">Reference proteome</keyword>
<dbReference type="SUPFAM" id="SSF53474">
    <property type="entry name" value="alpha/beta-Hydrolases"/>
    <property type="match status" value="1"/>
</dbReference>
<dbReference type="PANTHER" id="PTHR48081:SF30">
    <property type="entry name" value="ACETYL-HYDROLASE LIPR-RELATED"/>
    <property type="match status" value="1"/>
</dbReference>
<organism evidence="5 6">
    <name type="scientific">Nocardia uniformis</name>
    <dbReference type="NCBI Taxonomy" id="53432"/>
    <lineage>
        <taxon>Bacteria</taxon>
        <taxon>Bacillati</taxon>
        <taxon>Actinomycetota</taxon>
        <taxon>Actinomycetes</taxon>
        <taxon>Mycobacteriales</taxon>
        <taxon>Nocardiaceae</taxon>
        <taxon>Nocardia</taxon>
    </lineage>
</organism>
<reference evidence="5 6" key="1">
    <citation type="submission" date="2020-05" db="EMBL/GenBank/DDBJ databases">
        <title>MicrobeNet Type strains.</title>
        <authorList>
            <person name="Nicholson A.C."/>
        </authorList>
    </citation>
    <scope>NUCLEOTIDE SEQUENCE [LARGE SCALE GENOMIC DNA]</scope>
    <source>
        <strain evidence="5 6">JCM 3224</strain>
    </source>
</reference>
<keyword evidence="2 5" id="KW-0378">Hydrolase</keyword>
<comment type="similarity">
    <text evidence="1">Belongs to the 'GDXG' lipolytic enzyme family.</text>
</comment>
<dbReference type="GO" id="GO:0004806">
    <property type="term" value="F:triacylglycerol lipase activity"/>
    <property type="evidence" value="ECO:0007669"/>
    <property type="project" value="TreeGrafter"/>
</dbReference>
<dbReference type="Proteomes" id="UP000586827">
    <property type="component" value="Unassembled WGS sequence"/>
</dbReference>
<dbReference type="InterPro" id="IPR029058">
    <property type="entry name" value="AB_hydrolase_fold"/>
</dbReference>
<dbReference type="Gene3D" id="3.40.50.1820">
    <property type="entry name" value="alpha/beta hydrolase"/>
    <property type="match status" value="1"/>
</dbReference>
<protein>
    <submittedName>
        <fullName evidence="5">Alpha/beta hydrolase fold domain-containing protein</fullName>
    </submittedName>
</protein>
<dbReference type="AlphaFoldDB" id="A0A849C3M8"/>
<gene>
    <name evidence="5" type="ORF">HLB23_13920</name>
</gene>
<evidence type="ECO:0000256" key="1">
    <source>
        <dbReference type="ARBA" id="ARBA00010515"/>
    </source>
</evidence>
<dbReference type="RefSeq" id="WP_067523207.1">
    <property type="nucleotide sequence ID" value="NZ_JABELX010000004.1"/>
</dbReference>
<dbReference type="InterPro" id="IPR013094">
    <property type="entry name" value="AB_hydrolase_3"/>
</dbReference>